<protein>
    <submittedName>
        <fullName evidence="5">DNA polymerase III alpha subunit</fullName>
    </submittedName>
</protein>
<gene>
    <name evidence="5" type="ORF">JCM16418_453</name>
</gene>
<dbReference type="InterPro" id="IPR013520">
    <property type="entry name" value="Ribonucl_H"/>
</dbReference>
<reference evidence="5 6" key="1">
    <citation type="journal article" date="2014" name="Genome Announc.">
        <title>Draft Genome Sequence of Paenibacillus pini JCM 16418T, Isolated from the Rhizosphere of Pine Tree.</title>
        <authorList>
            <person name="Yuki M."/>
            <person name="Oshima K."/>
            <person name="Suda W."/>
            <person name="Oshida Y."/>
            <person name="Kitamura K."/>
            <person name="Iida Y."/>
            <person name="Hattori M."/>
            <person name="Ohkuma M."/>
        </authorList>
    </citation>
    <scope>NUCLEOTIDE SEQUENCE [LARGE SCALE GENOMIC DNA]</scope>
    <source>
        <strain evidence="5 6">JCM 16418</strain>
    </source>
</reference>
<organism evidence="5 6">
    <name type="scientific">Paenibacillus pini JCM 16418</name>
    <dbReference type="NCBI Taxonomy" id="1236976"/>
    <lineage>
        <taxon>Bacteria</taxon>
        <taxon>Bacillati</taxon>
        <taxon>Bacillota</taxon>
        <taxon>Bacilli</taxon>
        <taxon>Bacillales</taxon>
        <taxon>Paenibacillaceae</taxon>
        <taxon>Paenibacillus</taxon>
    </lineage>
</organism>
<dbReference type="GO" id="GO:0003677">
    <property type="term" value="F:DNA binding"/>
    <property type="evidence" value="ECO:0007669"/>
    <property type="project" value="InterPro"/>
</dbReference>
<dbReference type="eggNOG" id="COG0847">
    <property type="taxonomic scope" value="Bacteria"/>
</dbReference>
<dbReference type="NCBIfam" id="NF005836">
    <property type="entry name" value="PRK07740.1"/>
    <property type="match status" value="1"/>
</dbReference>
<evidence type="ECO:0000313" key="6">
    <source>
        <dbReference type="Proteomes" id="UP000019364"/>
    </source>
</evidence>
<accession>W7YP86</accession>
<dbReference type="Gene3D" id="3.30.420.10">
    <property type="entry name" value="Ribonuclease H-like superfamily/Ribonuclease H"/>
    <property type="match status" value="1"/>
</dbReference>
<keyword evidence="6" id="KW-1185">Reference proteome</keyword>
<sequence length="247" mass="27667">MKEQEMRGGGGFWSTLRQGGMPSALASMRGNPSAQQMAFIRSLMREQRRPEVLHTPLTKLETVVFDLETTGFHVQHGDEILSFGAVHMVGGEISDAEPFYTLVQSRVPVPEQITELTGITQQMVNEAPPLIEGLHNFMNFVGGRVMVAHASVHDKSFLNAALWRTSKVNLSHRVIDTLMIARWLQPEMGSYSLDELLSNKGITIQGRHHALEDARMTAKLWSAYLADISHHRQVETLSDLYAYLSRA</sequence>
<comment type="caution">
    <text evidence="5">The sequence shown here is derived from an EMBL/GenBank/DDBJ whole genome shotgun (WGS) entry which is preliminary data.</text>
</comment>
<dbReference type="EMBL" id="BAVZ01000001">
    <property type="protein sequence ID" value="GAF06496.1"/>
    <property type="molecule type" value="Genomic_DNA"/>
</dbReference>
<dbReference type="RefSeq" id="WP_036645590.1">
    <property type="nucleotide sequence ID" value="NZ_BAVZ01000001.1"/>
</dbReference>
<dbReference type="AlphaFoldDB" id="W7YP86"/>
<dbReference type="GO" id="GO:0005829">
    <property type="term" value="C:cytosol"/>
    <property type="evidence" value="ECO:0007669"/>
    <property type="project" value="TreeGrafter"/>
</dbReference>
<evidence type="ECO:0000313" key="5">
    <source>
        <dbReference type="EMBL" id="GAF06496.1"/>
    </source>
</evidence>
<dbReference type="OrthoDB" id="9804290at2"/>
<keyword evidence="2" id="KW-0378">Hydrolase</keyword>
<dbReference type="SMART" id="SM00479">
    <property type="entry name" value="EXOIII"/>
    <property type="match status" value="1"/>
</dbReference>
<dbReference type="SUPFAM" id="SSF53098">
    <property type="entry name" value="Ribonuclease H-like"/>
    <property type="match status" value="1"/>
</dbReference>
<evidence type="ECO:0000259" key="4">
    <source>
        <dbReference type="SMART" id="SM00479"/>
    </source>
</evidence>
<dbReference type="FunFam" id="3.30.420.10:FF:000045">
    <property type="entry name" value="3'-5' exonuclease DinG"/>
    <property type="match status" value="1"/>
</dbReference>
<dbReference type="GO" id="GO:0045004">
    <property type="term" value="P:DNA replication proofreading"/>
    <property type="evidence" value="ECO:0007669"/>
    <property type="project" value="TreeGrafter"/>
</dbReference>
<evidence type="ECO:0000256" key="3">
    <source>
        <dbReference type="ARBA" id="ARBA00022839"/>
    </source>
</evidence>
<feature type="domain" description="Exonuclease" evidence="4">
    <location>
        <begin position="61"/>
        <end position="230"/>
    </location>
</feature>
<evidence type="ECO:0000256" key="2">
    <source>
        <dbReference type="ARBA" id="ARBA00022801"/>
    </source>
</evidence>
<proteinExistence type="predicted"/>
<dbReference type="CDD" id="cd06127">
    <property type="entry name" value="DEDDh"/>
    <property type="match status" value="1"/>
</dbReference>
<dbReference type="InterPro" id="IPR012337">
    <property type="entry name" value="RNaseH-like_sf"/>
</dbReference>
<dbReference type="InterPro" id="IPR006054">
    <property type="entry name" value="DnaQ"/>
</dbReference>
<dbReference type="GO" id="GO:0003887">
    <property type="term" value="F:DNA-directed DNA polymerase activity"/>
    <property type="evidence" value="ECO:0007669"/>
    <property type="project" value="InterPro"/>
</dbReference>
<dbReference type="PANTHER" id="PTHR30231">
    <property type="entry name" value="DNA POLYMERASE III SUBUNIT EPSILON"/>
    <property type="match status" value="1"/>
</dbReference>
<dbReference type="PANTHER" id="PTHR30231:SF41">
    <property type="entry name" value="DNA POLYMERASE III SUBUNIT EPSILON"/>
    <property type="match status" value="1"/>
</dbReference>
<dbReference type="STRING" id="1236976.JCM16418_453"/>
<dbReference type="GO" id="GO:0008408">
    <property type="term" value="F:3'-5' exonuclease activity"/>
    <property type="evidence" value="ECO:0007669"/>
    <property type="project" value="TreeGrafter"/>
</dbReference>
<dbReference type="InterPro" id="IPR036397">
    <property type="entry name" value="RNaseH_sf"/>
</dbReference>
<keyword evidence="1" id="KW-0540">Nuclease</keyword>
<dbReference type="NCBIfam" id="TIGR00573">
    <property type="entry name" value="dnaq"/>
    <property type="match status" value="1"/>
</dbReference>
<dbReference type="Proteomes" id="UP000019364">
    <property type="component" value="Unassembled WGS sequence"/>
</dbReference>
<keyword evidence="3" id="KW-0269">Exonuclease</keyword>
<evidence type="ECO:0000256" key="1">
    <source>
        <dbReference type="ARBA" id="ARBA00022722"/>
    </source>
</evidence>
<name>W7YP86_9BACL</name>
<dbReference type="Pfam" id="PF00929">
    <property type="entry name" value="RNase_T"/>
    <property type="match status" value="1"/>
</dbReference>